<evidence type="ECO:0000259" key="1">
    <source>
        <dbReference type="Pfam" id="PF12680"/>
    </source>
</evidence>
<feature type="domain" description="SnoaL-like" evidence="1">
    <location>
        <begin position="8"/>
        <end position="103"/>
    </location>
</feature>
<gene>
    <name evidence="2" type="ORF">C0029_12775</name>
</gene>
<dbReference type="EMBL" id="PKUR01000003">
    <property type="protein sequence ID" value="PLW85491.1"/>
    <property type="molecule type" value="Genomic_DNA"/>
</dbReference>
<proteinExistence type="predicted"/>
<dbReference type="AlphaFoldDB" id="A0AAP8MCZ5"/>
<keyword evidence="3" id="KW-1185">Reference proteome</keyword>
<evidence type="ECO:0000313" key="2">
    <source>
        <dbReference type="EMBL" id="PLW85491.1"/>
    </source>
</evidence>
<name>A0AAP8MCZ5_9GAMM</name>
<organism evidence="2 3">
    <name type="scientific">Halioglobus japonicus</name>
    <dbReference type="NCBI Taxonomy" id="930805"/>
    <lineage>
        <taxon>Bacteria</taxon>
        <taxon>Pseudomonadati</taxon>
        <taxon>Pseudomonadota</taxon>
        <taxon>Gammaproteobacteria</taxon>
        <taxon>Cellvibrionales</taxon>
        <taxon>Halieaceae</taxon>
        <taxon>Halioglobus</taxon>
    </lineage>
</organism>
<dbReference type="KEGG" id="hja:BST95_04210"/>
<dbReference type="InterPro" id="IPR037401">
    <property type="entry name" value="SnoaL-like"/>
</dbReference>
<dbReference type="Pfam" id="PF12680">
    <property type="entry name" value="SnoaL_2"/>
    <property type="match status" value="1"/>
</dbReference>
<evidence type="ECO:0000313" key="3">
    <source>
        <dbReference type="Proteomes" id="UP000235162"/>
    </source>
</evidence>
<reference evidence="2 3" key="1">
    <citation type="submission" date="2018-01" db="EMBL/GenBank/DDBJ databases">
        <title>The draft genome sequence of Halioglobus japonicus S1-36.</title>
        <authorList>
            <person name="Du Z.-J."/>
            <person name="Shi M.-J."/>
        </authorList>
    </citation>
    <scope>NUCLEOTIDE SEQUENCE [LARGE SCALE GENOMIC DNA]</scope>
    <source>
        <strain evidence="2 3">S1-36</strain>
    </source>
</reference>
<dbReference type="InterPro" id="IPR032710">
    <property type="entry name" value="NTF2-like_dom_sf"/>
</dbReference>
<sequence length="130" mass="14457">MTETLRIWHDMLANKDPSRLEEVIADDCVFVSPVLHTPQEGGELTRMYLTGAFHILNVGGDFHYVKEVVSGDHAVLEFVTKVDGLDVNGVDILTFDAQGKISEFKVMLRPLKAVVAVQQKMAEMLEQLSA</sequence>
<dbReference type="Gene3D" id="3.10.450.50">
    <property type="match status" value="1"/>
</dbReference>
<dbReference type="RefSeq" id="WP_084198273.1">
    <property type="nucleotide sequence ID" value="NZ_BMYL01000003.1"/>
</dbReference>
<dbReference type="Proteomes" id="UP000235162">
    <property type="component" value="Unassembled WGS sequence"/>
</dbReference>
<protein>
    <submittedName>
        <fullName evidence="2">Nuclear transport factor 2 family protein</fullName>
    </submittedName>
</protein>
<dbReference type="SUPFAM" id="SSF54427">
    <property type="entry name" value="NTF2-like"/>
    <property type="match status" value="1"/>
</dbReference>
<accession>A0AAP8MCZ5</accession>
<comment type="caution">
    <text evidence="2">The sequence shown here is derived from an EMBL/GenBank/DDBJ whole genome shotgun (WGS) entry which is preliminary data.</text>
</comment>